<dbReference type="Gene3D" id="3.40.50.1000">
    <property type="entry name" value="HAD superfamily/HAD-like"/>
    <property type="match status" value="1"/>
</dbReference>
<gene>
    <name evidence="2" type="ORF">IWX90DRAFT_420127</name>
</gene>
<dbReference type="InterPro" id="IPR023214">
    <property type="entry name" value="HAD_sf"/>
</dbReference>
<dbReference type="GO" id="GO:0016301">
    <property type="term" value="F:kinase activity"/>
    <property type="evidence" value="ECO:0007669"/>
    <property type="project" value="UniProtKB-KW"/>
</dbReference>
<dbReference type="NCBIfam" id="TIGR01664">
    <property type="entry name" value="DNA-3'-Pase"/>
    <property type="match status" value="1"/>
</dbReference>
<dbReference type="InterPro" id="IPR027417">
    <property type="entry name" value="P-loop_NTPase"/>
</dbReference>
<keyword evidence="2" id="KW-0418">Kinase</keyword>
<evidence type="ECO:0000313" key="2">
    <source>
        <dbReference type="EMBL" id="KAK8177075.1"/>
    </source>
</evidence>
<dbReference type="InterPro" id="IPR036412">
    <property type="entry name" value="HAD-like_sf"/>
</dbReference>
<dbReference type="Pfam" id="PF08645">
    <property type="entry name" value="PNK3P"/>
    <property type="match status" value="1"/>
</dbReference>
<keyword evidence="3" id="KW-1185">Reference proteome</keyword>
<name>A0ABR1Y6I8_9PEZI</name>
<dbReference type="SUPFAM" id="SSF56784">
    <property type="entry name" value="HAD-like"/>
    <property type="match status" value="1"/>
</dbReference>
<dbReference type="PANTHER" id="PTHR12083">
    <property type="entry name" value="BIFUNCTIONAL POLYNUCLEOTIDE PHOSPHATASE/KINASE"/>
    <property type="match status" value="1"/>
</dbReference>
<keyword evidence="2" id="KW-0808">Transferase</keyword>
<dbReference type="Gene3D" id="3.40.50.300">
    <property type="entry name" value="P-loop containing nucleotide triphosphate hydrolases"/>
    <property type="match status" value="1"/>
</dbReference>
<dbReference type="InterPro" id="IPR006551">
    <property type="entry name" value="Polynucleotide_phosphatase"/>
</dbReference>
<comment type="caution">
    <text evidence="2">The sequence shown here is derived from an EMBL/GenBank/DDBJ whole genome shotgun (WGS) entry which is preliminary data.</text>
</comment>
<dbReference type="PANTHER" id="PTHR12083:SF9">
    <property type="entry name" value="BIFUNCTIONAL POLYNUCLEOTIDE PHOSPHATASE_KINASE"/>
    <property type="match status" value="1"/>
</dbReference>
<organism evidence="2 3">
    <name type="scientific">Phyllosticta citrichinensis</name>
    <dbReference type="NCBI Taxonomy" id="1130410"/>
    <lineage>
        <taxon>Eukaryota</taxon>
        <taxon>Fungi</taxon>
        <taxon>Dikarya</taxon>
        <taxon>Ascomycota</taxon>
        <taxon>Pezizomycotina</taxon>
        <taxon>Dothideomycetes</taxon>
        <taxon>Dothideomycetes incertae sedis</taxon>
        <taxon>Botryosphaeriales</taxon>
        <taxon>Phyllostictaceae</taxon>
        <taxon>Phyllosticta</taxon>
    </lineage>
</organism>
<dbReference type="NCBIfam" id="TIGR01662">
    <property type="entry name" value="HAD-SF-IIIA"/>
    <property type="match status" value="1"/>
</dbReference>
<dbReference type="InterPro" id="IPR013954">
    <property type="entry name" value="PNK3P"/>
</dbReference>
<proteinExistence type="predicted"/>
<accession>A0ABR1Y6I8</accession>
<dbReference type="InterPro" id="IPR006549">
    <property type="entry name" value="HAD-SF_hydro_IIIA"/>
</dbReference>
<evidence type="ECO:0000313" key="3">
    <source>
        <dbReference type="Proteomes" id="UP001456524"/>
    </source>
</evidence>
<sequence length="512" mass="56492">MQTFSSTRVARPVHSRAATTFARHVGTRRRVQTNHHTLSSCNSPDTAQHIISIRAAIMAAKPPSLKRTTTQDRSVSPPPVKRRQQSTTTPKAVAEFFKPASQRAQEPEKIGWAIFNDSLLVGTYQASTATPLAEANGPRRVAIFDLDGTLIVPASGNKFGRDASDWKWWDTGVPTTLRELHDKGYLVAIVSNQSGINLNSNAAGKAPKADNKRLETLKTKLTAILSQLDLPISIYAATTKDEFRKPRPGMWRQLLDRNDLGAPDAVDMAESFFVGDAGGRSSTSGGKNKDFSCSDRDFAANIGIPYFTPEEYFLGEEPKPFVRDFDPTAYLEPVAGATDAAPLLFSKKNPVDVVLLCGSPGAGKSTFFWRHLKPLGYERVNQDTLKTRDRCLKVAAEHLAEGVSVAVDNTNADAETRAHWVKLAQKHKVPIRCVLLTAPAKLCEHNDAVRALSASEQLNPEHRSMLPKLAFSSFASRFRAPRLHEGFQDVLDVGFKFDGDDEVRRTWAQFWV</sequence>
<evidence type="ECO:0000256" key="1">
    <source>
        <dbReference type="SAM" id="MobiDB-lite"/>
    </source>
</evidence>
<dbReference type="SUPFAM" id="SSF52540">
    <property type="entry name" value="P-loop containing nucleoside triphosphate hydrolases"/>
    <property type="match status" value="1"/>
</dbReference>
<dbReference type="Pfam" id="PF13671">
    <property type="entry name" value="AAA_33"/>
    <property type="match status" value="1"/>
</dbReference>
<dbReference type="Proteomes" id="UP001456524">
    <property type="component" value="Unassembled WGS sequence"/>
</dbReference>
<reference evidence="2 3" key="1">
    <citation type="journal article" date="2022" name="G3 (Bethesda)">
        <title>Enemy or ally: a genomic approach to elucidate the lifestyle of Phyllosticta citrichinaensis.</title>
        <authorList>
            <person name="Buijs V.A."/>
            <person name="Groenewald J.Z."/>
            <person name="Haridas S."/>
            <person name="LaButti K.M."/>
            <person name="Lipzen A."/>
            <person name="Martin F.M."/>
            <person name="Barry K."/>
            <person name="Grigoriev I.V."/>
            <person name="Crous P.W."/>
            <person name="Seidl M.F."/>
        </authorList>
    </citation>
    <scope>NUCLEOTIDE SEQUENCE [LARGE SCALE GENOMIC DNA]</scope>
    <source>
        <strain evidence="2 3">CBS 129764</strain>
    </source>
</reference>
<feature type="region of interest" description="Disordered" evidence="1">
    <location>
        <begin position="61"/>
        <end position="90"/>
    </location>
</feature>
<protein>
    <submittedName>
        <fullName evidence="2">Polynucleotide kinase 3 phosphatase-domain-containing protein</fullName>
    </submittedName>
</protein>
<dbReference type="EMBL" id="JBBWUH010000001">
    <property type="protein sequence ID" value="KAK8177075.1"/>
    <property type="molecule type" value="Genomic_DNA"/>
</dbReference>